<name>A0A939J7X6_9HYPH</name>
<dbReference type="InterPro" id="IPR002931">
    <property type="entry name" value="Transglutaminase-like"/>
</dbReference>
<dbReference type="AlphaFoldDB" id="A0A939J7X6"/>
<dbReference type="Gene3D" id="3.10.620.30">
    <property type="match status" value="1"/>
</dbReference>
<evidence type="ECO:0000259" key="1">
    <source>
        <dbReference type="Pfam" id="PF01841"/>
    </source>
</evidence>
<evidence type="ECO:0000313" key="2">
    <source>
        <dbReference type="EMBL" id="MBO0343763.1"/>
    </source>
</evidence>
<dbReference type="Pfam" id="PF01841">
    <property type="entry name" value="Transglut_core"/>
    <property type="match status" value="1"/>
</dbReference>
<organism evidence="2 3">
    <name type="scientific">Roseibium limicola</name>
    <dbReference type="NCBI Taxonomy" id="2816037"/>
    <lineage>
        <taxon>Bacteria</taxon>
        <taxon>Pseudomonadati</taxon>
        <taxon>Pseudomonadota</taxon>
        <taxon>Alphaproteobacteria</taxon>
        <taxon>Hyphomicrobiales</taxon>
        <taxon>Stappiaceae</taxon>
        <taxon>Roseibium</taxon>
    </lineage>
</organism>
<evidence type="ECO:0000313" key="3">
    <source>
        <dbReference type="Proteomes" id="UP000664779"/>
    </source>
</evidence>
<proteinExistence type="predicted"/>
<gene>
    <name evidence="2" type="ORF">J0X15_00900</name>
</gene>
<dbReference type="EMBL" id="JAFLNF010000001">
    <property type="protein sequence ID" value="MBO0343763.1"/>
    <property type="molecule type" value="Genomic_DNA"/>
</dbReference>
<accession>A0A939J7X6</accession>
<comment type="caution">
    <text evidence="2">The sequence shown here is derived from an EMBL/GenBank/DDBJ whole genome shotgun (WGS) entry which is preliminary data.</text>
</comment>
<dbReference type="InterPro" id="IPR038765">
    <property type="entry name" value="Papain-like_cys_pep_sf"/>
</dbReference>
<feature type="domain" description="Transglutaminase-like" evidence="1">
    <location>
        <begin position="118"/>
        <end position="205"/>
    </location>
</feature>
<keyword evidence="3" id="KW-1185">Reference proteome</keyword>
<dbReference type="SUPFAM" id="SSF54001">
    <property type="entry name" value="Cysteine proteinases"/>
    <property type="match status" value="1"/>
</dbReference>
<protein>
    <submittedName>
        <fullName evidence="2">Transglutaminase family protein</fullName>
    </submittedName>
</protein>
<sequence length="296" mass="31819">MNIQTDLTSGAAVRVKVNVAPGETRNLLVPLGISTPDQQPLGLEVSDGHLSLTTEGNTGQRVGLIRPAPDATAVTLDYRFGCHPSQYPESLFRAHDSRFSRVAADLLQATEKAVRNAGQEAVAKVVAAVHARFVYGHPEVRFNDGLDEIPYLACGVTEGSCVDINTYLVACLRAAGIEAGYVTGYFFPAEKSGTCVDMHCWVVSRFNGVVQEWDIAHHLKLGKSPVVAGLNPKPGCRVALFHSMGLSFKKLGVSDTKLLAEPVWVGDDGLMSRVGGDGLTIQMTEGFMHQPFARQS</sequence>
<dbReference type="Proteomes" id="UP000664779">
    <property type="component" value="Unassembled WGS sequence"/>
</dbReference>
<reference evidence="2" key="1">
    <citation type="submission" date="2021-03" db="EMBL/GenBank/DDBJ databases">
        <title>Roseibium sp. CAU 1637 isolated from Incheon.</title>
        <authorList>
            <person name="Kim W."/>
        </authorList>
    </citation>
    <scope>NUCLEOTIDE SEQUENCE</scope>
    <source>
        <strain evidence="2">CAU 1637</strain>
    </source>
</reference>